<evidence type="ECO:0000256" key="2">
    <source>
        <dbReference type="SAM" id="SignalP"/>
    </source>
</evidence>
<evidence type="ECO:0000313" key="4">
    <source>
        <dbReference type="Proteomes" id="UP000033647"/>
    </source>
</evidence>
<gene>
    <name evidence="3" type="ORF">TI39_contig613g00021</name>
</gene>
<dbReference type="Proteomes" id="UP000033647">
    <property type="component" value="Unassembled WGS sequence"/>
</dbReference>
<dbReference type="EMBL" id="LAFY01000605">
    <property type="protein sequence ID" value="KJX96577.1"/>
    <property type="molecule type" value="Genomic_DNA"/>
</dbReference>
<feature type="chain" id="PRO_5002468706" description="Invertebrate defensins family profile domain-containing protein" evidence="2">
    <location>
        <begin position="20"/>
        <end position="77"/>
    </location>
</feature>
<organism evidence="3 4">
    <name type="scientific">Zymoseptoria brevis</name>
    <dbReference type="NCBI Taxonomy" id="1047168"/>
    <lineage>
        <taxon>Eukaryota</taxon>
        <taxon>Fungi</taxon>
        <taxon>Dikarya</taxon>
        <taxon>Ascomycota</taxon>
        <taxon>Pezizomycotina</taxon>
        <taxon>Dothideomycetes</taxon>
        <taxon>Dothideomycetidae</taxon>
        <taxon>Mycosphaerellales</taxon>
        <taxon>Mycosphaerellaceae</taxon>
        <taxon>Zymoseptoria</taxon>
    </lineage>
</organism>
<protein>
    <recommendedName>
        <fullName evidence="5">Invertebrate defensins family profile domain-containing protein</fullName>
    </recommendedName>
</protein>
<keyword evidence="2" id="KW-0732">Signal</keyword>
<evidence type="ECO:0000313" key="3">
    <source>
        <dbReference type="EMBL" id="KJX96577.1"/>
    </source>
</evidence>
<accession>A0A0F4GHS2</accession>
<evidence type="ECO:0008006" key="5">
    <source>
        <dbReference type="Google" id="ProtNLM"/>
    </source>
</evidence>
<dbReference type="AlphaFoldDB" id="A0A0F4GHS2"/>
<dbReference type="SUPFAM" id="SSF57095">
    <property type="entry name" value="Scorpion toxin-like"/>
    <property type="match status" value="1"/>
</dbReference>
<dbReference type="InterPro" id="IPR036574">
    <property type="entry name" value="Scorpion_toxin-like_sf"/>
</dbReference>
<comment type="similarity">
    <text evidence="1">Belongs to the invertebrate defensin family.</text>
</comment>
<sequence>MQYTTLLASLLTLVTFTLASPIAGSEAIESRQLNVLLCPLLGTPLCSPQCKLLTGTDGQCAPNNKCYCADEEGTILE</sequence>
<keyword evidence="4" id="KW-1185">Reference proteome</keyword>
<comment type="caution">
    <text evidence="3">The sequence shown here is derived from an EMBL/GenBank/DDBJ whole genome shotgun (WGS) entry which is preliminary data.</text>
</comment>
<reference evidence="3 4" key="1">
    <citation type="submission" date="2015-03" db="EMBL/GenBank/DDBJ databases">
        <title>RNA-seq based gene annotation and comparative genomics of four Zymoseptoria species reveal species-specific pathogenicity related genes and transposable element activity.</title>
        <authorList>
            <person name="Grandaubert J."/>
            <person name="Bhattacharyya A."/>
            <person name="Stukenbrock E.H."/>
        </authorList>
    </citation>
    <scope>NUCLEOTIDE SEQUENCE [LARGE SCALE GENOMIC DNA]</scope>
    <source>
        <strain evidence="3 4">Zb18110</strain>
    </source>
</reference>
<feature type="signal peptide" evidence="2">
    <location>
        <begin position="1"/>
        <end position="19"/>
    </location>
</feature>
<name>A0A0F4GHS2_9PEZI</name>
<evidence type="ECO:0000256" key="1">
    <source>
        <dbReference type="ARBA" id="ARBA00007085"/>
    </source>
</evidence>
<proteinExistence type="inferred from homology"/>
<dbReference type="OrthoDB" id="3648763at2759"/>